<sequence length="243" mass="27339">MKRNLNYETMSGTQKKSALTLVLVGFQGSGKSATGNTILKRRSFQCGMGTIATTVSITRDEIHHGAIKITIVDTPPLSSKETLTAINRDLTKHEQTTAVYVIVIAIGRFTQDEKNVVEEILSNRSMQGRTLFIFTRKDELEDLNCREEDRLGVWLDSTPTIRKWMRQYKINNYFAIENTSNKYDAILEMIDVAVNMNNQTKRNCFGKKIFREGVPLAVVIPVTIVVFVGILVLVVQNAICSSM</sequence>
<proteinExistence type="inferred from homology"/>
<dbReference type="PANTHER" id="PTHR10903">
    <property type="entry name" value="GTPASE, IMAP FAMILY MEMBER-RELATED"/>
    <property type="match status" value="1"/>
</dbReference>
<evidence type="ECO:0000313" key="6">
    <source>
        <dbReference type="EMBL" id="CAC5383829.1"/>
    </source>
</evidence>
<evidence type="ECO:0000256" key="4">
    <source>
        <dbReference type="SAM" id="Phobius"/>
    </source>
</evidence>
<evidence type="ECO:0000259" key="5">
    <source>
        <dbReference type="Pfam" id="PF04548"/>
    </source>
</evidence>
<dbReference type="InterPro" id="IPR006703">
    <property type="entry name" value="G_AIG1"/>
</dbReference>
<feature type="transmembrane region" description="Helical" evidence="4">
    <location>
        <begin position="214"/>
        <end position="235"/>
    </location>
</feature>
<evidence type="ECO:0000313" key="7">
    <source>
        <dbReference type="Proteomes" id="UP000507470"/>
    </source>
</evidence>
<dbReference type="AlphaFoldDB" id="A0A6J8BMB2"/>
<evidence type="ECO:0000256" key="2">
    <source>
        <dbReference type="ARBA" id="ARBA00022741"/>
    </source>
</evidence>
<accession>A0A6J8BMB2</accession>
<protein>
    <recommendedName>
        <fullName evidence="5">AIG1-type G domain-containing protein</fullName>
    </recommendedName>
</protein>
<organism evidence="6 7">
    <name type="scientific">Mytilus coruscus</name>
    <name type="common">Sea mussel</name>
    <dbReference type="NCBI Taxonomy" id="42192"/>
    <lineage>
        <taxon>Eukaryota</taxon>
        <taxon>Metazoa</taxon>
        <taxon>Spiralia</taxon>
        <taxon>Lophotrochozoa</taxon>
        <taxon>Mollusca</taxon>
        <taxon>Bivalvia</taxon>
        <taxon>Autobranchia</taxon>
        <taxon>Pteriomorphia</taxon>
        <taxon>Mytilida</taxon>
        <taxon>Mytiloidea</taxon>
        <taxon>Mytilidae</taxon>
        <taxon>Mytilinae</taxon>
        <taxon>Mytilus</taxon>
    </lineage>
</organism>
<keyword evidence="3" id="KW-0342">GTP-binding</keyword>
<dbReference type="OrthoDB" id="6136372at2759"/>
<dbReference type="GO" id="GO:0005525">
    <property type="term" value="F:GTP binding"/>
    <property type="evidence" value="ECO:0007669"/>
    <property type="project" value="UniProtKB-KW"/>
</dbReference>
<gene>
    <name evidence="6" type="ORF">MCOR_19530</name>
</gene>
<dbReference type="PANTHER" id="PTHR10903:SF184">
    <property type="entry name" value="GTP-BINDING PROTEIN A"/>
    <property type="match status" value="1"/>
</dbReference>
<dbReference type="Proteomes" id="UP000507470">
    <property type="component" value="Unassembled WGS sequence"/>
</dbReference>
<dbReference type="Gene3D" id="3.40.50.300">
    <property type="entry name" value="P-loop containing nucleotide triphosphate hydrolases"/>
    <property type="match status" value="1"/>
</dbReference>
<comment type="similarity">
    <text evidence="1">Belongs to the TRAFAC class TrmE-Era-EngA-EngB-Septin-like GTPase superfamily. AIG1/Toc34/Toc159-like paraseptin GTPase family. IAN subfamily.</text>
</comment>
<dbReference type="EMBL" id="CACVKT020003448">
    <property type="protein sequence ID" value="CAC5383829.1"/>
    <property type="molecule type" value="Genomic_DNA"/>
</dbReference>
<keyword evidence="2" id="KW-0547">Nucleotide-binding</keyword>
<evidence type="ECO:0000256" key="3">
    <source>
        <dbReference type="ARBA" id="ARBA00023134"/>
    </source>
</evidence>
<dbReference type="InterPro" id="IPR027417">
    <property type="entry name" value="P-loop_NTPase"/>
</dbReference>
<evidence type="ECO:0000256" key="1">
    <source>
        <dbReference type="ARBA" id="ARBA00008535"/>
    </source>
</evidence>
<keyword evidence="4" id="KW-0812">Transmembrane</keyword>
<keyword evidence="7" id="KW-1185">Reference proteome</keyword>
<feature type="domain" description="AIG1-type G" evidence="5">
    <location>
        <begin position="19"/>
        <end position="211"/>
    </location>
</feature>
<keyword evidence="4" id="KW-1133">Transmembrane helix</keyword>
<dbReference type="InterPro" id="IPR045058">
    <property type="entry name" value="GIMA/IAN/Toc"/>
</dbReference>
<dbReference type="SUPFAM" id="SSF52540">
    <property type="entry name" value="P-loop containing nucleoside triphosphate hydrolases"/>
    <property type="match status" value="1"/>
</dbReference>
<reference evidence="6 7" key="1">
    <citation type="submission" date="2020-06" db="EMBL/GenBank/DDBJ databases">
        <authorList>
            <person name="Li R."/>
            <person name="Bekaert M."/>
        </authorList>
    </citation>
    <scope>NUCLEOTIDE SEQUENCE [LARGE SCALE GENOMIC DNA]</scope>
    <source>
        <strain evidence="7">wild</strain>
    </source>
</reference>
<dbReference type="Pfam" id="PF04548">
    <property type="entry name" value="AIG1"/>
    <property type="match status" value="1"/>
</dbReference>
<keyword evidence="4" id="KW-0472">Membrane</keyword>
<name>A0A6J8BMB2_MYTCO</name>